<evidence type="ECO:0000313" key="5">
    <source>
        <dbReference type="EMBL" id="KAK4799216.1"/>
    </source>
</evidence>
<dbReference type="GO" id="GO:0003723">
    <property type="term" value="F:RNA binding"/>
    <property type="evidence" value="ECO:0007669"/>
    <property type="project" value="UniProtKB-UniRule"/>
</dbReference>
<reference evidence="5 6" key="1">
    <citation type="journal article" date="2023" name="Hortic Res">
        <title>Pangenome of water caltrop reveals structural variations and asymmetric subgenome divergence after allopolyploidization.</title>
        <authorList>
            <person name="Zhang X."/>
            <person name="Chen Y."/>
            <person name="Wang L."/>
            <person name="Yuan Y."/>
            <person name="Fang M."/>
            <person name="Shi L."/>
            <person name="Lu R."/>
            <person name="Comes H.P."/>
            <person name="Ma Y."/>
            <person name="Chen Y."/>
            <person name="Huang G."/>
            <person name="Zhou Y."/>
            <person name="Zheng Z."/>
            <person name="Qiu Y."/>
        </authorList>
    </citation>
    <scope>NUCLEOTIDE SEQUENCE [LARGE SCALE GENOMIC DNA]</scope>
    <source>
        <strain evidence="5">F231</strain>
    </source>
</reference>
<dbReference type="GO" id="GO:0016070">
    <property type="term" value="P:RNA metabolic process"/>
    <property type="evidence" value="ECO:0007669"/>
    <property type="project" value="UniProtKB-ARBA"/>
</dbReference>
<dbReference type="EMBL" id="JAXQNO010000004">
    <property type="protein sequence ID" value="KAK4799216.1"/>
    <property type="molecule type" value="Genomic_DNA"/>
</dbReference>
<feature type="region of interest" description="Disordered" evidence="3">
    <location>
        <begin position="168"/>
        <end position="215"/>
    </location>
</feature>
<name>A0AAN7RI56_TRANT</name>
<evidence type="ECO:0000313" key="6">
    <source>
        <dbReference type="Proteomes" id="UP001346149"/>
    </source>
</evidence>
<feature type="domain" description="RRM" evidence="4">
    <location>
        <begin position="39"/>
        <end position="117"/>
    </location>
</feature>
<organism evidence="5 6">
    <name type="scientific">Trapa natans</name>
    <name type="common">Water chestnut</name>
    <dbReference type="NCBI Taxonomy" id="22666"/>
    <lineage>
        <taxon>Eukaryota</taxon>
        <taxon>Viridiplantae</taxon>
        <taxon>Streptophyta</taxon>
        <taxon>Embryophyta</taxon>
        <taxon>Tracheophyta</taxon>
        <taxon>Spermatophyta</taxon>
        <taxon>Magnoliopsida</taxon>
        <taxon>eudicotyledons</taxon>
        <taxon>Gunneridae</taxon>
        <taxon>Pentapetalae</taxon>
        <taxon>rosids</taxon>
        <taxon>malvids</taxon>
        <taxon>Myrtales</taxon>
        <taxon>Lythraceae</taxon>
        <taxon>Trapa</taxon>
    </lineage>
</organism>
<dbReference type="InterPro" id="IPR000504">
    <property type="entry name" value="RRM_dom"/>
</dbReference>
<dbReference type="Gene3D" id="3.30.70.330">
    <property type="match status" value="1"/>
</dbReference>
<dbReference type="SUPFAM" id="SSF54928">
    <property type="entry name" value="RNA-binding domain, RBD"/>
    <property type="match status" value="1"/>
</dbReference>
<dbReference type="InterPro" id="IPR012677">
    <property type="entry name" value="Nucleotide-bd_a/b_plait_sf"/>
</dbReference>
<keyword evidence="6" id="KW-1185">Reference proteome</keyword>
<evidence type="ECO:0000256" key="3">
    <source>
        <dbReference type="SAM" id="MobiDB-lite"/>
    </source>
</evidence>
<dbReference type="CDD" id="cd21608">
    <property type="entry name" value="RRM2_NsCP33_like"/>
    <property type="match status" value="1"/>
</dbReference>
<keyword evidence="1 2" id="KW-0694">RNA-binding</keyword>
<protein>
    <recommendedName>
        <fullName evidence="4">RRM domain-containing protein</fullName>
    </recommendedName>
</protein>
<evidence type="ECO:0000256" key="1">
    <source>
        <dbReference type="ARBA" id="ARBA00022884"/>
    </source>
</evidence>
<dbReference type="PROSITE" id="PS50102">
    <property type="entry name" value="RRM"/>
    <property type="match status" value="1"/>
</dbReference>
<evidence type="ECO:0000256" key="2">
    <source>
        <dbReference type="PROSITE-ProRule" id="PRU00176"/>
    </source>
</evidence>
<dbReference type="SMART" id="SM00360">
    <property type="entry name" value="RRM"/>
    <property type="match status" value="1"/>
</dbReference>
<dbReference type="InterPro" id="IPR048289">
    <property type="entry name" value="RRM2_NsCP33-like"/>
</dbReference>
<dbReference type="PANTHER" id="PTHR48027">
    <property type="entry name" value="HETEROGENEOUS NUCLEAR RIBONUCLEOPROTEIN 87F-RELATED"/>
    <property type="match status" value="1"/>
</dbReference>
<dbReference type="AlphaFoldDB" id="A0AAN7RI56"/>
<dbReference type="InterPro" id="IPR052462">
    <property type="entry name" value="SLIRP/GR-RBP-like"/>
</dbReference>
<dbReference type="Pfam" id="PF00076">
    <property type="entry name" value="RRM_1"/>
    <property type="match status" value="1"/>
</dbReference>
<evidence type="ECO:0000259" key="4">
    <source>
        <dbReference type="PROSITE" id="PS50102"/>
    </source>
</evidence>
<dbReference type="Proteomes" id="UP001346149">
    <property type="component" value="Unassembled WGS sequence"/>
</dbReference>
<comment type="caution">
    <text evidence="5">The sequence shown here is derived from an EMBL/GenBank/DDBJ whole genome shotgun (WGS) entry which is preliminary data.</text>
</comment>
<accession>A0AAN7RI56</accession>
<proteinExistence type="predicted"/>
<sequence>MAFLKIVGNLLCKASTGHSSLDISAHIPSLYQAFRSMSSKLFVGGLSYATDDICLRETFSIYGEINEAKVIIDRQTGRSRGFGFISFRSSSEAYNAMEGMDGKDLHGRRIKVNYAQEKSHRGFGNVGFRDEMAEYGNPVRNSSGYRTNTCTGVSCSFYGGGSVTSGSSGDDIFSSNDHAGDGMPGAVSDPQRGQLGGNSSSSAEFSDGIIGHSTS</sequence>
<dbReference type="InterPro" id="IPR035979">
    <property type="entry name" value="RBD_domain_sf"/>
</dbReference>
<gene>
    <name evidence="5" type="ORF">SAY86_024581</name>
</gene>